<protein>
    <recommendedName>
        <fullName evidence="2">DCD domain-containing protein</fullName>
    </recommendedName>
</protein>
<dbReference type="SMART" id="SM00767">
    <property type="entry name" value="DCD"/>
    <property type="match status" value="1"/>
</dbReference>
<feature type="compositionally biased region" description="Basic and acidic residues" evidence="1">
    <location>
        <begin position="775"/>
        <end position="784"/>
    </location>
</feature>
<dbReference type="PANTHER" id="PTHR46444:SF9">
    <property type="entry name" value="DCD (DEVELOPMENT AND CELL DEATH) DOMAIN PROTEIN"/>
    <property type="match status" value="1"/>
</dbReference>
<evidence type="ECO:0000256" key="1">
    <source>
        <dbReference type="SAM" id="MobiDB-lite"/>
    </source>
</evidence>
<proteinExistence type="predicted"/>
<dbReference type="PANTHER" id="PTHR46444">
    <property type="entry name" value="DCD (DEVELOPMENT AND CELL DEATH) DOMAIN PROTEIN-RELATED"/>
    <property type="match status" value="1"/>
</dbReference>
<sequence length="891" mass="99617">MVLFLFEFERRELHGVFQACSDGAMNIVPHAYSSSGKQFPAQVKFIQMWQCDPLSEDEFRDAIRANYFSPYKFNFGLSERQVQNLLLLFSKRKIKDRPLERQFTRSEVVRSVGYSAKEARSATGDGSFVMIDSKKDERDADAPFGSTISTEYFGDSISKHRESMIVKLEAGWGCPGFDSNMVGNDHDVDIESRTDVLTNHRGHSFPTSIRSSDYVNFARSYGLGQELMEDNGFQQPSTEHTSTFQSNPGLAKDARAVTSSMIGNESRMDVLTNHQGILFLQAEVLIILIHLNICKTIAEENLVELQNSQYYRRPILEAIKDQFRQSPTARHLMEPHNSELSFSALDDVPRLGNRCSSSRGLSNSVPEFPASHSSVFPSFDQSFPPHVEPERSSSHLNINASLSDYIPLSNANQLEHLNSDSPFSYPDHHDHANRTSMLFPGAVYPENVQRNSSGIERTREDTTSCSCSLNRSSSFVSDVRYPVSSQEECDHQMSQHENNEAFAACVPRLKGHENGSINPDTHENSQRIYSDHRERKSVFSRLALPSEVCKQDEHDIDSSIDEVMTILHQSHDQWVKEKKIKQQVKRHDEVTNLKNKKQMTVNSQLLTDHLPKVSKEIIMDDISAGKGDGLQIPEVIPFVDFQRRRKVQKIESDAITGSTENTGLSGLQHKRRKLIRPKFSGNGSSGNVIVGSQDNASRTTQNVELPDMTFHVGHEDKNIGFQGCSDREGNEKVANCVVTPSNANGDSKEALQHVGPVSGEYKTENRSCHNGGSEKLPKNAEVENRSFPTTGERAIEITVSSGMDYNCGSEKAFKEGGNVEESKQKLFLQSVGEQCKASIETVSYSNMKDSPELCEEYDKHGEVIAAAAGKDYKVVVEGEDSGDGNRESLCH</sequence>
<dbReference type="PROSITE" id="PS51222">
    <property type="entry name" value="DCD"/>
    <property type="match status" value="1"/>
</dbReference>
<comment type="caution">
    <text evidence="3">The sequence shown here is derived from an EMBL/GenBank/DDBJ whole genome shotgun (WGS) entry which is preliminary data.</text>
</comment>
<dbReference type="EMBL" id="JAAWWB010000029">
    <property type="protein sequence ID" value="KAG6747362.1"/>
    <property type="molecule type" value="Genomic_DNA"/>
</dbReference>
<dbReference type="OrthoDB" id="820871at2759"/>
<dbReference type="AlphaFoldDB" id="A0A8X7YEH3"/>
<dbReference type="Pfam" id="PF10539">
    <property type="entry name" value="Dev_Cell_Death"/>
    <property type="match status" value="1"/>
</dbReference>
<organism evidence="3 4">
    <name type="scientific">Populus tomentosa</name>
    <name type="common">Chinese white poplar</name>
    <dbReference type="NCBI Taxonomy" id="118781"/>
    <lineage>
        <taxon>Eukaryota</taxon>
        <taxon>Viridiplantae</taxon>
        <taxon>Streptophyta</taxon>
        <taxon>Embryophyta</taxon>
        <taxon>Tracheophyta</taxon>
        <taxon>Spermatophyta</taxon>
        <taxon>Magnoliopsida</taxon>
        <taxon>eudicotyledons</taxon>
        <taxon>Gunneridae</taxon>
        <taxon>Pentapetalae</taxon>
        <taxon>rosids</taxon>
        <taxon>fabids</taxon>
        <taxon>Malpighiales</taxon>
        <taxon>Salicaceae</taxon>
        <taxon>Saliceae</taxon>
        <taxon>Populus</taxon>
    </lineage>
</organism>
<dbReference type="Proteomes" id="UP000886885">
    <property type="component" value="Chromosome 15A"/>
</dbReference>
<name>A0A8X7YEH3_POPTO</name>
<reference evidence="3" key="1">
    <citation type="journal article" date="2020" name="bioRxiv">
        <title>Hybrid origin of Populus tomentosa Carr. identified through genome sequencing and phylogenomic analysis.</title>
        <authorList>
            <person name="An X."/>
            <person name="Gao K."/>
            <person name="Chen Z."/>
            <person name="Li J."/>
            <person name="Yang X."/>
            <person name="Yang X."/>
            <person name="Zhou J."/>
            <person name="Guo T."/>
            <person name="Zhao T."/>
            <person name="Huang S."/>
            <person name="Miao D."/>
            <person name="Khan W.U."/>
            <person name="Rao P."/>
            <person name="Ye M."/>
            <person name="Lei B."/>
            <person name="Liao W."/>
            <person name="Wang J."/>
            <person name="Ji L."/>
            <person name="Li Y."/>
            <person name="Guo B."/>
            <person name="Mustafa N.S."/>
            <person name="Li S."/>
            <person name="Yun Q."/>
            <person name="Keller S.R."/>
            <person name="Mao J."/>
            <person name="Zhang R."/>
            <person name="Strauss S.H."/>
        </authorList>
    </citation>
    <scope>NUCLEOTIDE SEQUENCE</scope>
    <source>
        <strain evidence="3">GM15</strain>
        <tissue evidence="3">Leaf</tissue>
    </source>
</reference>
<keyword evidence="4" id="KW-1185">Reference proteome</keyword>
<evidence type="ECO:0000313" key="3">
    <source>
        <dbReference type="EMBL" id="KAG6747362.1"/>
    </source>
</evidence>
<feature type="region of interest" description="Disordered" evidence="1">
    <location>
        <begin position="760"/>
        <end position="785"/>
    </location>
</feature>
<evidence type="ECO:0000259" key="2">
    <source>
        <dbReference type="PROSITE" id="PS51222"/>
    </source>
</evidence>
<accession>A0A8X7YEH3</accession>
<dbReference type="InterPro" id="IPR013989">
    <property type="entry name" value="Dev_and_cell_death_domain"/>
</dbReference>
<gene>
    <name evidence="3" type="ORF">POTOM_049765</name>
</gene>
<evidence type="ECO:0000313" key="4">
    <source>
        <dbReference type="Proteomes" id="UP000886885"/>
    </source>
</evidence>
<feature type="domain" description="DCD" evidence="2">
    <location>
        <begin position="1"/>
        <end position="91"/>
    </location>
</feature>